<dbReference type="RefSeq" id="WP_098074783.1">
    <property type="nucleotide sequence ID" value="NZ_PDEQ01000002.1"/>
</dbReference>
<dbReference type="InterPro" id="IPR050678">
    <property type="entry name" value="DNA_Partitioning_ATPase"/>
</dbReference>
<keyword evidence="3" id="KW-1185">Reference proteome</keyword>
<dbReference type="Pfam" id="PF13614">
    <property type="entry name" value="AAA_31"/>
    <property type="match status" value="1"/>
</dbReference>
<protein>
    <submittedName>
        <fullName evidence="2">Chromosome partitioning protein</fullName>
    </submittedName>
</protein>
<evidence type="ECO:0000313" key="3">
    <source>
        <dbReference type="Proteomes" id="UP000220102"/>
    </source>
</evidence>
<dbReference type="InterPro" id="IPR027417">
    <property type="entry name" value="P-loop_NTPase"/>
</dbReference>
<evidence type="ECO:0000313" key="2">
    <source>
        <dbReference type="EMBL" id="PEN14610.1"/>
    </source>
</evidence>
<dbReference type="OrthoDB" id="9815116at2"/>
<dbReference type="FunFam" id="3.40.50.300:FF:000285">
    <property type="entry name" value="Sporulation initiation inhibitor Soj"/>
    <property type="match status" value="1"/>
</dbReference>
<dbReference type="PANTHER" id="PTHR13696:SF99">
    <property type="entry name" value="COBYRINIC ACID AC-DIAMIDE SYNTHASE"/>
    <property type="match status" value="1"/>
</dbReference>
<organism evidence="2 3">
    <name type="scientific">Longibacter salinarum</name>
    <dbReference type="NCBI Taxonomy" id="1850348"/>
    <lineage>
        <taxon>Bacteria</taxon>
        <taxon>Pseudomonadati</taxon>
        <taxon>Rhodothermota</taxon>
        <taxon>Rhodothermia</taxon>
        <taxon>Rhodothermales</taxon>
        <taxon>Salisaetaceae</taxon>
        <taxon>Longibacter</taxon>
    </lineage>
</organism>
<sequence>MQIIPIINNKGGVGKTTTTVNLAAGLAHRGKRVLLIDLDSQGSASLALGVSHDQLQPSVADVLFGKRTFAETVRSTDVDGLDLLTGSLELANADIRLKETRRREWTLHRILDPIRETYDVILIDCAPSTSVLTVNALVAADAFIVPVRPTYLALAGVVGLGEVVKNVREGVGEAAPVLGIVVTQVGGEKDGHPPGVQDEVIDELRTHYGGKVFNTLLHYDPSLEQAPAHSEDIFEFAPKSRAASEYALLIDEVEERIERYGNVYARVNR</sequence>
<accession>A0A2A8D149</accession>
<dbReference type="Gene3D" id="3.40.50.300">
    <property type="entry name" value="P-loop containing nucleotide triphosphate hydrolases"/>
    <property type="match status" value="1"/>
</dbReference>
<dbReference type="SUPFAM" id="SSF52540">
    <property type="entry name" value="P-loop containing nucleoside triphosphate hydrolases"/>
    <property type="match status" value="1"/>
</dbReference>
<name>A0A2A8D149_9BACT</name>
<dbReference type="AlphaFoldDB" id="A0A2A8D149"/>
<gene>
    <name evidence="2" type="ORF">CRI94_06200</name>
</gene>
<comment type="caution">
    <text evidence="2">The sequence shown here is derived from an EMBL/GenBank/DDBJ whole genome shotgun (WGS) entry which is preliminary data.</text>
</comment>
<dbReference type="CDD" id="cd02042">
    <property type="entry name" value="ParAB_family"/>
    <property type="match status" value="1"/>
</dbReference>
<reference evidence="2 3" key="1">
    <citation type="submission" date="2017-10" db="EMBL/GenBank/DDBJ databases">
        <title>Draft genome of Longibacter Salinarum.</title>
        <authorList>
            <person name="Goh K.M."/>
            <person name="Shamsir M.S."/>
            <person name="Lim S.W."/>
        </authorList>
    </citation>
    <scope>NUCLEOTIDE SEQUENCE [LARGE SCALE GENOMIC DNA]</scope>
    <source>
        <strain evidence="2 3">KCTC 52045</strain>
    </source>
</reference>
<dbReference type="InterPro" id="IPR025669">
    <property type="entry name" value="AAA_dom"/>
</dbReference>
<dbReference type="PANTHER" id="PTHR13696">
    <property type="entry name" value="P-LOOP CONTAINING NUCLEOSIDE TRIPHOSPHATE HYDROLASE"/>
    <property type="match status" value="1"/>
</dbReference>
<dbReference type="EMBL" id="PDEQ01000002">
    <property type="protein sequence ID" value="PEN14610.1"/>
    <property type="molecule type" value="Genomic_DNA"/>
</dbReference>
<proteinExistence type="predicted"/>
<feature type="domain" description="AAA" evidence="1">
    <location>
        <begin position="1"/>
        <end position="169"/>
    </location>
</feature>
<evidence type="ECO:0000259" key="1">
    <source>
        <dbReference type="Pfam" id="PF13614"/>
    </source>
</evidence>
<dbReference type="Proteomes" id="UP000220102">
    <property type="component" value="Unassembled WGS sequence"/>
</dbReference>